<sequence>MGTKIVNHVITLGLTTDCIHLKQLYEQKNNKAAQSKKITFSINVRTMASKREVFATASNLRRKSESTVAEVRTLAKHAKTSGVTCRFGDKNLCASTSCV</sequence>
<evidence type="ECO:0000313" key="1">
    <source>
        <dbReference type="Proteomes" id="UP000492821"/>
    </source>
</evidence>
<protein>
    <submittedName>
        <fullName evidence="2">Transposase</fullName>
    </submittedName>
</protein>
<reference evidence="1" key="1">
    <citation type="journal article" date="2013" name="Genetics">
        <title>The draft genome and transcriptome of Panagrellus redivivus are shaped by the harsh demands of a free-living lifestyle.</title>
        <authorList>
            <person name="Srinivasan J."/>
            <person name="Dillman A.R."/>
            <person name="Macchietto M.G."/>
            <person name="Heikkinen L."/>
            <person name="Lakso M."/>
            <person name="Fracchia K.M."/>
            <person name="Antoshechkin I."/>
            <person name="Mortazavi A."/>
            <person name="Wong G."/>
            <person name="Sternberg P.W."/>
        </authorList>
    </citation>
    <scope>NUCLEOTIDE SEQUENCE [LARGE SCALE GENOMIC DNA]</scope>
    <source>
        <strain evidence="1">MT8872</strain>
    </source>
</reference>
<dbReference type="WBParaSite" id="Pan_g1357.t1">
    <property type="protein sequence ID" value="Pan_g1357.t1"/>
    <property type="gene ID" value="Pan_g1357"/>
</dbReference>
<dbReference type="AlphaFoldDB" id="A0A7E4UWZ4"/>
<organism evidence="1 2">
    <name type="scientific">Panagrellus redivivus</name>
    <name type="common">Microworm</name>
    <dbReference type="NCBI Taxonomy" id="6233"/>
    <lineage>
        <taxon>Eukaryota</taxon>
        <taxon>Metazoa</taxon>
        <taxon>Ecdysozoa</taxon>
        <taxon>Nematoda</taxon>
        <taxon>Chromadorea</taxon>
        <taxon>Rhabditida</taxon>
        <taxon>Tylenchina</taxon>
        <taxon>Panagrolaimomorpha</taxon>
        <taxon>Panagrolaimoidea</taxon>
        <taxon>Panagrolaimidae</taxon>
        <taxon>Panagrellus</taxon>
    </lineage>
</organism>
<reference evidence="2" key="2">
    <citation type="submission" date="2020-10" db="UniProtKB">
        <authorList>
            <consortium name="WormBaseParasite"/>
        </authorList>
    </citation>
    <scope>IDENTIFICATION</scope>
</reference>
<dbReference type="Proteomes" id="UP000492821">
    <property type="component" value="Unassembled WGS sequence"/>
</dbReference>
<evidence type="ECO:0000313" key="2">
    <source>
        <dbReference type="WBParaSite" id="Pan_g1357.t1"/>
    </source>
</evidence>
<keyword evidence="1" id="KW-1185">Reference proteome</keyword>
<name>A0A7E4UWZ4_PANRE</name>
<proteinExistence type="predicted"/>
<accession>A0A7E4UWZ4</accession>